<gene>
    <name evidence="1" type="ORF">P879_02251</name>
</gene>
<dbReference type="Proteomes" id="UP000699462">
    <property type="component" value="Unassembled WGS sequence"/>
</dbReference>
<dbReference type="OrthoDB" id="6281819at2759"/>
<comment type="caution">
    <text evidence="1">The sequence shown here is derived from an EMBL/GenBank/DDBJ whole genome shotgun (WGS) entry which is preliminary data.</text>
</comment>
<evidence type="ECO:0000313" key="2">
    <source>
        <dbReference type="Proteomes" id="UP000699462"/>
    </source>
</evidence>
<evidence type="ECO:0000313" key="1">
    <source>
        <dbReference type="EMBL" id="KAF8571687.1"/>
    </source>
</evidence>
<proteinExistence type="predicted"/>
<organism evidence="1 2">
    <name type="scientific">Paragonimus westermani</name>
    <dbReference type="NCBI Taxonomy" id="34504"/>
    <lineage>
        <taxon>Eukaryota</taxon>
        <taxon>Metazoa</taxon>
        <taxon>Spiralia</taxon>
        <taxon>Lophotrochozoa</taxon>
        <taxon>Platyhelminthes</taxon>
        <taxon>Trematoda</taxon>
        <taxon>Digenea</taxon>
        <taxon>Plagiorchiida</taxon>
        <taxon>Troglotremata</taxon>
        <taxon>Troglotrematidae</taxon>
        <taxon>Paragonimus</taxon>
    </lineage>
</organism>
<dbReference type="EMBL" id="JTDF01000375">
    <property type="protein sequence ID" value="KAF8571687.1"/>
    <property type="molecule type" value="Genomic_DNA"/>
</dbReference>
<sequence>MSRKSYKDHGECTSCTADFGSAVTLQDPETKEWTQMKPDHSDSHPIYQRLLQGQGRPTKQEVTGTIWETCCRSALRLELVMQENVLYFQDSPPYLRRTVAPTSAATAVLRR</sequence>
<keyword evidence="2" id="KW-1185">Reference proteome</keyword>
<dbReference type="AlphaFoldDB" id="A0A8T0DYA0"/>
<name>A0A8T0DYA0_9TREM</name>
<protein>
    <submittedName>
        <fullName evidence="1">Uncharacterized protein</fullName>
    </submittedName>
</protein>
<accession>A0A8T0DYA0</accession>
<reference evidence="1 2" key="1">
    <citation type="submission" date="2019-07" db="EMBL/GenBank/DDBJ databases">
        <title>Annotation for the trematode Paragonimus westermani.</title>
        <authorList>
            <person name="Choi Y.-J."/>
        </authorList>
    </citation>
    <scope>NUCLEOTIDE SEQUENCE [LARGE SCALE GENOMIC DNA]</scope>
    <source>
        <strain evidence="1">180907_Pwestermani</strain>
    </source>
</reference>